<dbReference type="PANTHER" id="PTHR35936:SF17">
    <property type="entry name" value="ARGININE-BINDING EXTRACELLULAR PROTEIN ARTP"/>
    <property type="match status" value="1"/>
</dbReference>
<dbReference type="Gene3D" id="3.40.190.10">
    <property type="entry name" value="Periplasmic binding protein-like II"/>
    <property type="match status" value="2"/>
</dbReference>
<dbReference type="GO" id="GO:0033294">
    <property type="term" value="F:ectoine binding"/>
    <property type="evidence" value="ECO:0007669"/>
    <property type="project" value="InterPro"/>
</dbReference>
<feature type="chain" id="PRO_5004726549" evidence="2">
    <location>
        <begin position="23"/>
        <end position="289"/>
    </location>
</feature>
<dbReference type="Proteomes" id="UP000017819">
    <property type="component" value="Unassembled WGS sequence"/>
</dbReference>
<proteinExistence type="predicted"/>
<protein>
    <submittedName>
        <fullName evidence="4">Amino acid ABC transporter, periplasmic amino acid-binding protein</fullName>
    </submittedName>
</protein>
<feature type="domain" description="Solute-binding protein family 3/N-terminal" evidence="3">
    <location>
        <begin position="44"/>
        <end position="274"/>
    </location>
</feature>
<reference evidence="4 5" key="1">
    <citation type="journal article" date="2014" name="Genome Announc.">
        <title>Draft Genome Sequence of Lutibaculum baratangense Strain AMV1T, Isolated from a Mud Volcano in Andamans, India.</title>
        <authorList>
            <person name="Singh A."/>
            <person name="Sreenivas A."/>
            <person name="Sathyanarayana Reddy G."/>
            <person name="Pinnaka A.K."/>
            <person name="Shivaji S."/>
        </authorList>
    </citation>
    <scope>NUCLEOTIDE SEQUENCE [LARGE SCALE GENOMIC DNA]</scope>
    <source>
        <strain evidence="4 5">AMV1</strain>
    </source>
</reference>
<dbReference type="CDD" id="cd01002">
    <property type="entry name" value="PBP2_Ehub_like"/>
    <property type="match status" value="1"/>
</dbReference>
<dbReference type="InterPro" id="IPR014337">
    <property type="entry name" value="Ectoine_EhuB"/>
</dbReference>
<dbReference type="Pfam" id="PF00497">
    <property type="entry name" value="SBP_bac_3"/>
    <property type="match status" value="1"/>
</dbReference>
<dbReference type="NCBIfam" id="TIGR02995">
    <property type="entry name" value="ectoine_ehuB"/>
    <property type="match status" value="1"/>
</dbReference>
<dbReference type="EMBL" id="AWXZ01000031">
    <property type="protein sequence ID" value="ESR24566.1"/>
    <property type="molecule type" value="Genomic_DNA"/>
</dbReference>
<dbReference type="GO" id="GO:0051470">
    <property type="term" value="P:ectoine transmembrane transport"/>
    <property type="evidence" value="ECO:0007669"/>
    <property type="project" value="InterPro"/>
</dbReference>
<dbReference type="AlphaFoldDB" id="V4REK1"/>
<dbReference type="SUPFAM" id="SSF53850">
    <property type="entry name" value="Periplasmic binding protein-like II"/>
    <property type="match status" value="1"/>
</dbReference>
<dbReference type="InterPro" id="IPR001638">
    <property type="entry name" value="Solute-binding_3/MltF_N"/>
</dbReference>
<dbReference type="RefSeq" id="WP_023432529.1">
    <property type="nucleotide sequence ID" value="NZ_AWXZ01000031.1"/>
</dbReference>
<sequence length="289" mass="29911">MKRTILKGLGLAAVVAVVGAAANVGSIGPAAAQSTLEKAREQGYIRVGFANEAPYGYATPSGELTGEAPEVAKAVLEKIGIGEVDGVLTEFGSLIPGLKAGRFDIIAAGMFITPQRCEQVQFSEPSYGIGQAFLVAEGNPKGIETYQTIADNADLKLAVMAGAVEAGYARNAGVSDGQLVILPDQASLASAVKAGRADAAALTALSIKQMAERNEGVESTAPFAEVAGESVMGHGGFAFRPEDTELYEAFNEELKNFVGSEEHIELVTPFGFGEGFLPTMTTEELCSAG</sequence>
<comment type="caution">
    <text evidence="4">The sequence shown here is derived from an EMBL/GenBank/DDBJ whole genome shotgun (WGS) entry which is preliminary data.</text>
</comment>
<evidence type="ECO:0000259" key="3">
    <source>
        <dbReference type="SMART" id="SM00062"/>
    </source>
</evidence>
<dbReference type="OrthoDB" id="9768183at2"/>
<organism evidence="4 5">
    <name type="scientific">Lutibaculum baratangense AMV1</name>
    <dbReference type="NCBI Taxonomy" id="631454"/>
    <lineage>
        <taxon>Bacteria</taxon>
        <taxon>Pseudomonadati</taxon>
        <taxon>Pseudomonadota</taxon>
        <taxon>Alphaproteobacteria</taxon>
        <taxon>Hyphomicrobiales</taxon>
        <taxon>Tepidamorphaceae</taxon>
        <taxon>Lutibaculum</taxon>
    </lineage>
</organism>
<name>V4REK1_9HYPH</name>
<dbReference type="STRING" id="631454.N177_2400"/>
<gene>
    <name evidence="4" type="ORF">N177_2400</name>
</gene>
<evidence type="ECO:0000313" key="5">
    <source>
        <dbReference type="Proteomes" id="UP000017819"/>
    </source>
</evidence>
<dbReference type="PATRIC" id="fig|631454.5.peg.2369"/>
<evidence type="ECO:0000256" key="2">
    <source>
        <dbReference type="SAM" id="SignalP"/>
    </source>
</evidence>
<keyword evidence="1 2" id="KW-0732">Signal</keyword>
<evidence type="ECO:0000256" key="1">
    <source>
        <dbReference type="ARBA" id="ARBA00022729"/>
    </source>
</evidence>
<keyword evidence="5" id="KW-1185">Reference proteome</keyword>
<evidence type="ECO:0000313" key="4">
    <source>
        <dbReference type="EMBL" id="ESR24566.1"/>
    </source>
</evidence>
<dbReference type="eggNOG" id="COG0834">
    <property type="taxonomic scope" value="Bacteria"/>
</dbReference>
<dbReference type="PANTHER" id="PTHR35936">
    <property type="entry name" value="MEMBRANE-BOUND LYTIC MUREIN TRANSGLYCOSYLASE F"/>
    <property type="match status" value="1"/>
</dbReference>
<accession>V4REK1</accession>
<dbReference type="SMART" id="SM00062">
    <property type="entry name" value="PBPb"/>
    <property type="match status" value="1"/>
</dbReference>
<feature type="signal peptide" evidence="2">
    <location>
        <begin position="1"/>
        <end position="22"/>
    </location>
</feature>